<evidence type="ECO:0000313" key="9">
    <source>
        <dbReference type="Ensembl" id="ENSCGRP00001017002.1"/>
    </source>
</evidence>
<evidence type="ECO:0000313" key="10">
    <source>
        <dbReference type="Proteomes" id="UP000694386"/>
    </source>
</evidence>
<keyword evidence="3" id="KW-1133">Transmembrane helix</keyword>
<evidence type="ECO:0000256" key="3">
    <source>
        <dbReference type="ARBA" id="ARBA00022989"/>
    </source>
</evidence>
<reference evidence="9" key="2">
    <citation type="submission" date="2025-09" db="UniProtKB">
        <authorList>
            <consortium name="Ensembl"/>
        </authorList>
    </citation>
    <scope>IDENTIFICATION</scope>
</reference>
<keyword evidence="4" id="KW-0297">G-protein coupled receptor</keyword>
<sequence>MEESHIVGDLRVNSNTADFETNIIVVNGRNNTEISFCNIMSYTMIWLSLIIGLIGLVGNAVVLWLLGFHMQRNGFSVYILNLAGADFLFMCFQIVNCIHIILDTFYSNIIGTPLFYFVVLNFAYLCGLSMLSAISTERCLSAIWPIWYRCQRPRYTSAVICTLLWALSLLLSFLEGKECGLIFDSLGPGWCQSFDLITATWLIILFVVLLGSSLALVLTIFCGSHRIPVTKLYVTIVCTVLVFLFFGLPYGIYWFLLSWIENFNYLVPCYFFPTTIFLSCFNSCANPIIYFLVGCIRFHRRFQRNTLKILLQRALQDTPEEEDCRVGASSGRPREMKTDML</sequence>
<evidence type="ECO:0000256" key="5">
    <source>
        <dbReference type="ARBA" id="ARBA00023136"/>
    </source>
</evidence>
<evidence type="ECO:0000256" key="2">
    <source>
        <dbReference type="ARBA" id="ARBA00022692"/>
    </source>
</evidence>
<keyword evidence="5" id="KW-0472">Membrane</keyword>
<dbReference type="OMA" id="NESNHTG"/>
<reference evidence="9" key="1">
    <citation type="submission" date="2025-08" db="UniProtKB">
        <authorList>
            <consortium name="Ensembl"/>
        </authorList>
    </citation>
    <scope>IDENTIFICATION</scope>
</reference>
<comment type="subcellular location">
    <subcellularLocation>
        <location evidence="1">Membrane</location>
        <topology evidence="1">Multi-pass membrane protein</topology>
    </subcellularLocation>
</comment>
<dbReference type="Pfam" id="PF00001">
    <property type="entry name" value="7tm_1"/>
    <property type="match status" value="1"/>
</dbReference>
<dbReference type="SUPFAM" id="SSF81321">
    <property type="entry name" value="Family A G protein-coupled receptor-like"/>
    <property type="match status" value="1"/>
</dbReference>
<dbReference type="PRINTS" id="PR02108">
    <property type="entry name" value="MRGPCRFAMILY"/>
</dbReference>
<evidence type="ECO:0000256" key="7">
    <source>
        <dbReference type="ARBA" id="ARBA00023224"/>
    </source>
</evidence>
<dbReference type="Ensembl" id="ENSCGRT00001021246.1">
    <property type="protein sequence ID" value="ENSCGRP00001017002.1"/>
    <property type="gene ID" value="ENSCGRG00001017168.1"/>
</dbReference>
<dbReference type="PANTHER" id="PTHR11334:SF66">
    <property type="entry name" value="MAS-RELATED G-PROTEIN COUPLED RECEPTOR MEMBER B1-RELATED"/>
    <property type="match status" value="1"/>
</dbReference>
<dbReference type="PANTHER" id="PTHR11334">
    <property type="entry name" value="MAS-RELATED G-PROTEIN COUPLED RECEPTOR"/>
    <property type="match status" value="1"/>
</dbReference>
<dbReference type="Gene3D" id="1.20.1070.10">
    <property type="entry name" value="Rhodopsin 7-helix transmembrane proteins"/>
    <property type="match status" value="1"/>
</dbReference>
<protein>
    <submittedName>
        <fullName evidence="9">Mas-related G-protein coupled receptor member X2-like</fullName>
    </submittedName>
</protein>
<evidence type="ECO:0000256" key="6">
    <source>
        <dbReference type="ARBA" id="ARBA00023170"/>
    </source>
</evidence>
<accession>A0A3L7HU08</accession>
<keyword evidence="6" id="KW-0675">Receptor</keyword>
<organism evidence="9 10">
    <name type="scientific">Cricetulus griseus</name>
    <name type="common">Chinese hamster</name>
    <name type="synonym">Cricetulus barabensis griseus</name>
    <dbReference type="NCBI Taxonomy" id="10029"/>
    <lineage>
        <taxon>Eukaryota</taxon>
        <taxon>Metazoa</taxon>
        <taxon>Chordata</taxon>
        <taxon>Craniata</taxon>
        <taxon>Vertebrata</taxon>
        <taxon>Euteleostomi</taxon>
        <taxon>Mammalia</taxon>
        <taxon>Eutheria</taxon>
        <taxon>Euarchontoglires</taxon>
        <taxon>Glires</taxon>
        <taxon>Rodentia</taxon>
        <taxon>Myomorpha</taxon>
        <taxon>Muroidea</taxon>
        <taxon>Cricetidae</taxon>
        <taxon>Cricetinae</taxon>
        <taxon>Cricetulus</taxon>
    </lineage>
</organism>
<name>A0A3L7HU08_CRIGR</name>
<dbReference type="GO" id="GO:0004930">
    <property type="term" value="F:G protein-coupled receptor activity"/>
    <property type="evidence" value="ECO:0007669"/>
    <property type="project" value="UniProtKB-KW"/>
</dbReference>
<dbReference type="Proteomes" id="UP000694386">
    <property type="component" value="Unplaced"/>
</dbReference>
<evidence type="ECO:0000256" key="1">
    <source>
        <dbReference type="ARBA" id="ARBA00004141"/>
    </source>
</evidence>
<dbReference type="InterPro" id="IPR026234">
    <property type="entry name" value="MRGPCRFAMILY"/>
</dbReference>
<keyword evidence="2" id="KW-0812">Transmembrane</keyword>
<dbReference type="InterPro" id="IPR017452">
    <property type="entry name" value="GPCR_Rhodpsn_7TM"/>
</dbReference>
<dbReference type="CDD" id="cd15107">
    <property type="entry name" value="7tmA_MrgprB"/>
    <property type="match status" value="1"/>
</dbReference>
<dbReference type="GO" id="GO:0005886">
    <property type="term" value="C:plasma membrane"/>
    <property type="evidence" value="ECO:0007669"/>
    <property type="project" value="TreeGrafter"/>
</dbReference>
<dbReference type="PRINTS" id="PR00237">
    <property type="entry name" value="GPCRRHODOPSN"/>
</dbReference>
<gene>
    <name evidence="9" type="primary">LOC100763769</name>
</gene>
<dbReference type="InterPro" id="IPR000276">
    <property type="entry name" value="GPCR_Rhodpsn"/>
</dbReference>
<feature type="domain" description="G-protein coupled receptors family 1 profile" evidence="8">
    <location>
        <begin position="58"/>
        <end position="290"/>
    </location>
</feature>
<dbReference type="PROSITE" id="PS50262">
    <property type="entry name" value="G_PROTEIN_RECEP_F1_2"/>
    <property type="match status" value="1"/>
</dbReference>
<dbReference type="FunFam" id="1.20.1070.10:FF:000140">
    <property type="entry name" value="Mas-related G-protein coupled receptor member X2"/>
    <property type="match status" value="1"/>
</dbReference>
<dbReference type="AlphaFoldDB" id="A0A3L7HU08"/>
<proteinExistence type="predicted"/>
<evidence type="ECO:0000256" key="4">
    <source>
        <dbReference type="ARBA" id="ARBA00023040"/>
    </source>
</evidence>
<keyword evidence="7" id="KW-0807">Transducer</keyword>
<evidence type="ECO:0000259" key="8">
    <source>
        <dbReference type="PROSITE" id="PS50262"/>
    </source>
</evidence>